<dbReference type="FunFam" id="2.30.29.30:FF:000248">
    <property type="entry name" value="TBC1 domain family member 2A isoform X1"/>
    <property type="match status" value="1"/>
</dbReference>
<dbReference type="FunFam" id="1.10.472.80:FF:000018">
    <property type="entry name" value="TBC1 domain family member 2B"/>
    <property type="match status" value="1"/>
</dbReference>
<feature type="coiled-coil region" evidence="3">
    <location>
        <begin position="867"/>
        <end position="894"/>
    </location>
</feature>
<feature type="compositionally biased region" description="Low complexity" evidence="4">
    <location>
        <begin position="253"/>
        <end position="269"/>
    </location>
</feature>
<reference evidence="7" key="1">
    <citation type="journal article" date="2023" name="Front. Mar. Sci.">
        <title>A new Merluccius polli reference genome to investigate the effects of global change in West African waters.</title>
        <authorList>
            <person name="Mateo J.L."/>
            <person name="Blanco-Fernandez C."/>
            <person name="Garcia-Vazquez E."/>
            <person name="Machado-Schiaffino G."/>
        </authorList>
    </citation>
    <scope>NUCLEOTIDE SEQUENCE</scope>
    <source>
        <strain evidence="7">C29</strain>
        <tissue evidence="7">Fin</tissue>
    </source>
</reference>
<dbReference type="InterPro" id="IPR011993">
    <property type="entry name" value="PH-like_dom_sf"/>
</dbReference>
<dbReference type="SUPFAM" id="SSF47923">
    <property type="entry name" value="Ypt/Rab-GAP domain of gyp1p"/>
    <property type="match status" value="2"/>
</dbReference>
<feature type="coiled-coil region" evidence="3">
    <location>
        <begin position="782"/>
        <end position="837"/>
    </location>
</feature>
<feature type="domain" description="Rab-GAP TBC" evidence="6">
    <location>
        <begin position="1050"/>
        <end position="1244"/>
    </location>
</feature>
<feature type="compositionally biased region" description="Low complexity" evidence="4">
    <location>
        <begin position="155"/>
        <end position="164"/>
    </location>
</feature>
<dbReference type="Gene3D" id="2.30.29.30">
    <property type="entry name" value="Pleckstrin-homology domain (PH domain)/Phosphotyrosine-binding domain (PTB)"/>
    <property type="match status" value="1"/>
</dbReference>
<feature type="compositionally biased region" description="Low complexity" evidence="4">
    <location>
        <begin position="671"/>
        <end position="680"/>
    </location>
</feature>
<feature type="compositionally biased region" description="Polar residues" evidence="4">
    <location>
        <begin position="111"/>
        <end position="121"/>
    </location>
</feature>
<dbReference type="InterPro" id="IPR000195">
    <property type="entry name" value="Rab-GAP-TBC_dom"/>
</dbReference>
<dbReference type="GO" id="GO:0005096">
    <property type="term" value="F:GTPase activator activity"/>
    <property type="evidence" value="ECO:0007669"/>
    <property type="project" value="UniProtKB-KW"/>
</dbReference>
<organism evidence="7 8">
    <name type="scientific">Merluccius polli</name>
    <name type="common">Benguela hake</name>
    <name type="synonym">Merluccius cadenati</name>
    <dbReference type="NCBI Taxonomy" id="89951"/>
    <lineage>
        <taxon>Eukaryota</taxon>
        <taxon>Metazoa</taxon>
        <taxon>Chordata</taxon>
        <taxon>Craniata</taxon>
        <taxon>Vertebrata</taxon>
        <taxon>Euteleostomi</taxon>
        <taxon>Actinopterygii</taxon>
        <taxon>Neopterygii</taxon>
        <taxon>Teleostei</taxon>
        <taxon>Neoteleostei</taxon>
        <taxon>Acanthomorphata</taxon>
        <taxon>Zeiogadaria</taxon>
        <taxon>Gadariae</taxon>
        <taxon>Gadiformes</taxon>
        <taxon>Gadoidei</taxon>
        <taxon>Merlucciidae</taxon>
        <taxon>Merluccius</taxon>
    </lineage>
</organism>
<evidence type="ECO:0000313" key="8">
    <source>
        <dbReference type="Proteomes" id="UP001174136"/>
    </source>
</evidence>
<feature type="compositionally biased region" description="Pro residues" evidence="4">
    <location>
        <begin position="195"/>
        <end position="205"/>
    </location>
</feature>
<accession>A0AA47P454</accession>
<dbReference type="SMART" id="SM00164">
    <property type="entry name" value="TBC"/>
    <property type="match status" value="1"/>
</dbReference>
<feature type="compositionally biased region" description="Pro residues" evidence="4">
    <location>
        <begin position="658"/>
        <end position="670"/>
    </location>
</feature>
<feature type="region of interest" description="Disordered" evidence="4">
    <location>
        <begin position="408"/>
        <end position="428"/>
    </location>
</feature>
<dbReference type="PROSITE" id="PS50003">
    <property type="entry name" value="PH_DOMAIN"/>
    <property type="match status" value="1"/>
</dbReference>
<dbReference type="CDD" id="cd01265">
    <property type="entry name" value="PH_TBC1D2A"/>
    <property type="match status" value="1"/>
</dbReference>
<proteinExistence type="predicted"/>
<feature type="compositionally biased region" description="Low complexity" evidence="4">
    <location>
        <begin position="90"/>
        <end position="102"/>
    </location>
</feature>
<dbReference type="Pfam" id="PF00169">
    <property type="entry name" value="PH"/>
    <property type="match status" value="1"/>
</dbReference>
<dbReference type="InterPro" id="IPR050302">
    <property type="entry name" value="Rab_GAP_TBC_domain"/>
</dbReference>
<dbReference type="Gene3D" id="1.10.472.80">
    <property type="entry name" value="Ypt/Rab-GAP domain of gyp1p, domain 3"/>
    <property type="match status" value="1"/>
</dbReference>
<dbReference type="FunFam" id="1.10.8.270:FF:000014">
    <property type="entry name" value="Putative TBC1 domain family member 2B"/>
    <property type="match status" value="1"/>
</dbReference>
<evidence type="ECO:0000313" key="7">
    <source>
        <dbReference type="EMBL" id="KAK0146107.1"/>
    </source>
</evidence>
<feature type="compositionally biased region" description="Low complexity" evidence="4">
    <location>
        <begin position="369"/>
        <end position="379"/>
    </location>
</feature>
<feature type="coiled-coil region" evidence="3">
    <location>
        <begin position="1306"/>
        <end position="1333"/>
    </location>
</feature>
<dbReference type="GO" id="GO:0031267">
    <property type="term" value="F:small GTPase binding"/>
    <property type="evidence" value="ECO:0007669"/>
    <property type="project" value="TreeGrafter"/>
</dbReference>
<comment type="caution">
    <text evidence="7">The sequence shown here is derived from an EMBL/GenBank/DDBJ whole genome shotgun (WGS) entry which is preliminary data.</text>
</comment>
<feature type="compositionally biased region" description="Polar residues" evidence="4">
    <location>
        <begin position="336"/>
        <end position="346"/>
    </location>
</feature>
<dbReference type="InterPro" id="IPR035969">
    <property type="entry name" value="Rab-GAP_TBC_sf"/>
</dbReference>
<sequence>MWHPPLSSHDLLPLVVEEETAGGPSPPGGLEAQQDGARRLRFAAVRKHPPERDVFFPPPRMAKAPPFVVQLVVLPSGPTCEPVQVKRLGAAVPSSDPSSGSVVMAGKIPTGSPTAASSQSLPVELLSRLEEEKGGGGGGAYQLPMPLASFEDETSSSSLSSSSSDVDQPLRSDPRSPSEPQPDRTDTTCSQQPVSGPPPPPPPPLCSSGGSADPPQTQDAPAGSSTTGNNQDLPEEEEEEPTRPVSGPPPPLCSSGSPADPPQTQDAPAGSSTTGNHQDLPEEEEEQTRPPPTCSQQPDLPEEEEKPTQPVSGPPPPLCSSGGPADPPQTQDAPAGSSTTTGNNQDLPEEEEEEPTRPPPPSPHHPEPLSHAPPALSLENQSHHQPPLLPPPTVQPILAPPVAVEALCGGPADSEPRHASSSAAPAGPKLCGYLDKQGGPLRAWKRRWFTYEEKKSQLFYYRTPQDVTPLGRVELGNATFTYPLKGEDGSFHIQTPERTFILKAANQETMMYWLQQLQVRRWQYREHLSGGASSSHPASSGPTTNNNNNIFSACCPAWRLNGKKTEEFPFSCWPEDFLPTVKSPLGFVGEEAANRPQPPRAGLANMSIKHPLIELQNSVHNLRAKRSSQEFSQSVFHVDSAPPWTPPNQAVCVSPATPQTPPVFPAPGNPSTPTLPSLPLAEPAGQSPLEDGRKSPAALNTQKSRRSKSRSSSTMPIIRREASSADRMSRLQQDKDMLTKEVKSQKELVWLLHKALESSQLEKRTCAEFLAAEGEQERLEVLRHRERQAADLRSRLDELRTQTEGLRCSLAERDSQVADLQENIHMLMEKNEAKQEVILKISDQLSTCMADPRRKVSTSNGLQAQTCRQLQENNENLKDDIAAYKTQNKFLNSEIYQLTKLWRKSSEQEKSLMVKCAYLEASGYQKESRYLGVLQRLQENKTLDPAQQGAVRKLIEDALQGDLTATIKLAPVSSPPLDHDEYGFKILPDYEVEDMKLLAKIQALEIRSHNLLYQDAGDRPLLGRWSQYLAGRYDDDLCPSPELKNLLRAGVPREYRQRVWRWIVRARTLSIREQHPHRYEQLCEKSRTSPHPASRQIQLDLHRTLTTNEHFSSPSSPALQKLKRILLAFSWQNPTIGYCQGLNRLAAIGLLVLQDEEDAFWCLVAVVEVIMPQDYYTKNLVASQADQRVLKDFMAEKMPRLTAHFEEHNIDMSLITFNWFLVGFVESLPSDLLLRVWDAFLYEGTKVLFRYALALFKYKEEDILKIHDNVEIYQYLRFFTKTVTDGRKLTSIAFSVMNPFPGRTVRNRRAVHLERLQAELRELEEQQKEFVSDSAVRKDKDLDTMVSEDDEEL</sequence>
<dbReference type="Proteomes" id="UP001174136">
    <property type="component" value="Unassembled WGS sequence"/>
</dbReference>
<keyword evidence="1" id="KW-0343">GTPase activation</keyword>
<dbReference type="Pfam" id="PF00566">
    <property type="entry name" value="RabGAP-TBC"/>
    <property type="match status" value="1"/>
</dbReference>
<feature type="compositionally biased region" description="Basic and acidic residues" evidence="4">
    <location>
        <begin position="718"/>
        <end position="730"/>
    </location>
</feature>
<dbReference type="Gene3D" id="1.10.8.270">
    <property type="entry name" value="putative rabgap domain of human tbc1 domain family member 14 like domains"/>
    <property type="match status" value="1"/>
</dbReference>
<evidence type="ECO:0000256" key="1">
    <source>
        <dbReference type="ARBA" id="ARBA00022468"/>
    </source>
</evidence>
<protein>
    <submittedName>
        <fullName evidence="7">TBC1 domain family member 2A</fullName>
    </submittedName>
</protein>
<keyword evidence="2 3" id="KW-0175">Coiled coil</keyword>
<dbReference type="PANTHER" id="PTHR47219">
    <property type="entry name" value="RAB GTPASE-ACTIVATING PROTEIN 1-LIKE"/>
    <property type="match status" value="1"/>
</dbReference>
<feature type="compositionally biased region" description="Low complexity" evidence="4">
    <location>
        <begin position="319"/>
        <end position="335"/>
    </location>
</feature>
<dbReference type="SMART" id="SM00233">
    <property type="entry name" value="PH"/>
    <property type="match status" value="1"/>
</dbReference>
<gene>
    <name evidence="7" type="primary">TBC1D2</name>
    <name evidence="7" type="ORF">N1851_014634</name>
</gene>
<feature type="domain" description="PH" evidence="5">
    <location>
        <begin position="427"/>
        <end position="522"/>
    </location>
</feature>
<evidence type="ECO:0000256" key="2">
    <source>
        <dbReference type="ARBA" id="ARBA00023054"/>
    </source>
</evidence>
<evidence type="ECO:0000259" key="5">
    <source>
        <dbReference type="PROSITE" id="PS50003"/>
    </source>
</evidence>
<dbReference type="PROSITE" id="PS50086">
    <property type="entry name" value="TBC_RABGAP"/>
    <property type="match status" value="1"/>
</dbReference>
<dbReference type="GO" id="GO:0031410">
    <property type="term" value="C:cytoplasmic vesicle"/>
    <property type="evidence" value="ECO:0007669"/>
    <property type="project" value="UniProtKB-ARBA"/>
</dbReference>
<feature type="region of interest" description="Disordered" evidence="4">
    <location>
        <begin position="90"/>
        <end position="396"/>
    </location>
</feature>
<feature type="compositionally biased region" description="Basic and acidic residues" evidence="4">
    <location>
        <begin position="168"/>
        <end position="186"/>
    </location>
</feature>
<dbReference type="InterPro" id="IPR001849">
    <property type="entry name" value="PH_domain"/>
</dbReference>
<dbReference type="SUPFAM" id="SSF50729">
    <property type="entry name" value="PH domain-like"/>
    <property type="match status" value="1"/>
</dbReference>
<dbReference type="GO" id="GO:0005829">
    <property type="term" value="C:cytosol"/>
    <property type="evidence" value="ECO:0007669"/>
    <property type="project" value="UniProtKB-ARBA"/>
</dbReference>
<feature type="region of interest" description="Disordered" evidence="4">
    <location>
        <begin position="647"/>
        <end position="730"/>
    </location>
</feature>
<evidence type="ECO:0000259" key="6">
    <source>
        <dbReference type="PROSITE" id="PS50086"/>
    </source>
</evidence>
<name>A0AA47P454_MERPO</name>
<feature type="compositionally biased region" description="Polar residues" evidence="4">
    <location>
        <begin position="208"/>
        <end position="232"/>
    </location>
</feature>
<dbReference type="PANTHER" id="PTHR47219:SF20">
    <property type="entry name" value="TBC1 DOMAIN FAMILY MEMBER 2B"/>
    <property type="match status" value="1"/>
</dbReference>
<keyword evidence="8" id="KW-1185">Reference proteome</keyword>
<dbReference type="EMBL" id="JAOPHQ010002625">
    <property type="protein sequence ID" value="KAK0146107.1"/>
    <property type="molecule type" value="Genomic_DNA"/>
</dbReference>
<evidence type="ECO:0000256" key="4">
    <source>
        <dbReference type="SAM" id="MobiDB-lite"/>
    </source>
</evidence>
<evidence type="ECO:0000256" key="3">
    <source>
        <dbReference type="SAM" id="Coils"/>
    </source>
</evidence>